<feature type="domain" description="Ribosomal RNA large subunit methyltransferase K/L-like methyltransferase" evidence="1">
    <location>
        <begin position="169"/>
        <end position="331"/>
    </location>
</feature>
<gene>
    <name evidence="2" type="primary">rlmL_1</name>
    <name evidence="2" type="ORF">PAECIP111802_01259</name>
</gene>
<dbReference type="InterPro" id="IPR000241">
    <property type="entry name" value="RlmKL-like_Mtase"/>
</dbReference>
<dbReference type="CDD" id="cd11715">
    <property type="entry name" value="THUMP_AdoMetMT"/>
    <property type="match status" value="1"/>
</dbReference>
<reference evidence="2 3" key="1">
    <citation type="submission" date="2021-06" db="EMBL/GenBank/DDBJ databases">
        <authorList>
            <person name="Criscuolo A."/>
        </authorList>
    </citation>
    <scope>NUCLEOTIDE SEQUENCE [LARGE SCALE GENOMIC DNA]</scope>
    <source>
        <strain evidence="3">CIP 111802</strain>
    </source>
</reference>
<name>A0ABN7TG29_9BACL</name>
<comment type="caution">
    <text evidence="2">The sequence shown here is derived from an EMBL/GenBank/DDBJ whole genome shotgun (WGS) entry which is preliminary data.</text>
</comment>
<sequence length="341" mass="38293">MKRYIATVLPGLEQVLAHEIRAKLAGAHIEFTERGKVYFASGLPEEALMVLRTADNLYQWIHRFQVGLHKLHLAGIEQEISRLDLSWIKANRIGTTRFKVNASRVGKHTYSRFEAAEAAARGIGKRNSRFRPCETGMHEVEFRMDVQHDEAVLAVRLTDASYRFRGEERRFTQAALRPTVAHALVWLSDPQRSDVFIDPCCGSGTIMSERLTYPYLRVEGGDLSREAVASAAENIGHCERAKIHHWNARSLPIDAGCVDKIVTNLPFGKQIAANEDILELYLELFGEMKRVLKMDGSAICLTDAEAALQSAAERAELDCSKTMTLHLKGLHPALFVLRKQS</sequence>
<dbReference type="RefSeq" id="WP_218097615.1">
    <property type="nucleotide sequence ID" value="NZ_CAJVCE010000003.1"/>
</dbReference>
<evidence type="ECO:0000313" key="2">
    <source>
        <dbReference type="EMBL" id="CAG7626521.1"/>
    </source>
</evidence>
<organism evidence="2 3">
    <name type="scientific">Paenibacillus allorhizosphaerae</name>
    <dbReference type="NCBI Taxonomy" id="2849866"/>
    <lineage>
        <taxon>Bacteria</taxon>
        <taxon>Bacillati</taxon>
        <taxon>Bacillota</taxon>
        <taxon>Bacilli</taxon>
        <taxon>Bacillales</taxon>
        <taxon>Paenibacillaceae</taxon>
        <taxon>Paenibacillus</taxon>
    </lineage>
</organism>
<dbReference type="Pfam" id="PF01170">
    <property type="entry name" value="UPF0020"/>
    <property type="match status" value="1"/>
</dbReference>
<dbReference type="GO" id="GO:0008168">
    <property type="term" value="F:methyltransferase activity"/>
    <property type="evidence" value="ECO:0007669"/>
    <property type="project" value="UniProtKB-KW"/>
</dbReference>
<evidence type="ECO:0000259" key="1">
    <source>
        <dbReference type="Pfam" id="PF01170"/>
    </source>
</evidence>
<dbReference type="PANTHER" id="PTHR14911:SF13">
    <property type="entry name" value="TRNA (GUANINE(6)-N2)-METHYLTRANSFERASE THUMP3"/>
    <property type="match status" value="1"/>
</dbReference>
<dbReference type="Proteomes" id="UP000730618">
    <property type="component" value="Unassembled WGS sequence"/>
</dbReference>
<keyword evidence="3" id="KW-1185">Reference proteome</keyword>
<accession>A0ABN7TG29</accession>
<dbReference type="PANTHER" id="PTHR14911">
    <property type="entry name" value="THUMP DOMAIN-CONTAINING"/>
    <property type="match status" value="1"/>
</dbReference>
<dbReference type="EC" id="2.1.1.264" evidence="2"/>
<keyword evidence="2" id="KW-0489">Methyltransferase</keyword>
<proteinExistence type="predicted"/>
<keyword evidence="2" id="KW-0808">Transferase</keyword>
<dbReference type="EMBL" id="CAJVCE010000003">
    <property type="protein sequence ID" value="CAG7626521.1"/>
    <property type="molecule type" value="Genomic_DNA"/>
</dbReference>
<dbReference type="CDD" id="cd02440">
    <property type="entry name" value="AdoMet_MTases"/>
    <property type="match status" value="1"/>
</dbReference>
<evidence type="ECO:0000313" key="3">
    <source>
        <dbReference type="Proteomes" id="UP000730618"/>
    </source>
</evidence>
<protein>
    <submittedName>
        <fullName evidence="2">Ribosomal RNA large subunit methyltransferase K/L</fullName>
        <ecNumber evidence="2">2.1.1.264</ecNumber>
    </submittedName>
</protein>
<dbReference type="GO" id="GO:0032259">
    <property type="term" value="P:methylation"/>
    <property type="evidence" value="ECO:0007669"/>
    <property type="project" value="UniProtKB-KW"/>
</dbReference>